<dbReference type="GO" id="GO:0016705">
    <property type="term" value="F:oxidoreductase activity, acting on paired donors, with incorporation or reduction of molecular oxygen"/>
    <property type="evidence" value="ECO:0007669"/>
    <property type="project" value="InterPro"/>
</dbReference>
<keyword evidence="3" id="KW-0472">Membrane</keyword>
<dbReference type="PRINTS" id="PR00385">
    <property type="entry name" value="P450"/>
</dbReference>
<evidence type="ECO:0000313" key="4">
    <source>
        <dbReference type="EMBL" id="KAF6152604.1"/>
    </source>
</evidence>
<comment type="similarity">
    <text evidence="2">Belongs to the cytochrome P450 family.</text>
</comment>
<dbReference type="Pfam" id="PF00067">
    <property type="entry name" value="p450"/>
    <property type="match status" value="1"/>
</dbReference>
<evidence type="ECO:0008006" key="6">
    <source>
        <dbReference type="Google" id="ProtNLM"/>
    </source>
</evidence>
<dbReference type="PROSITE" id="PS00086">
    <property type="entry name" value="CYTOCHROME_P450"/>
    <property type="match status" value="1"/>
</dbReference>
<evidence type="ECO:0000256" key="2">
    <source>
        <dbReference type="RuleBase" id="RU000461"/>
    </source>
</evidence>
<dbReference type="PANTHER" id="PTHR47951:SF7">
    <property type="entry name" value="FLAVONOID 3',5'-HYDROXYLASE-LIKE ISOFORM X1"/>
    <property type="match status" value="1"/>
</dbReference>
<keyword evidence="5" id="KW-1185">Reference proteome</keyword>
<dbReference type="PANTHER" id="PTHR47951">
    <property type="entry name" value="OS08G0547900 PROTEIN"/>
    <property type="match status" value="1"/>
</dbReference>
<keyword evidence="1 2" id="KW-0349">Heme</keyword>
<comment type="cofactor">
    <cofactor evidence="1">
        <name>heme</name>
        <dbReference type="ChEBI" id="CHEBI:30413"/>
    </cofactor>
</comment>
<dbReference type="FunFam" id="1.10.630.10:FF:000207">
    <property type="entry name" value="Putative cytochrome P450 superfamily protein"/>
    <property type="match status" value="1"/>
</dbReference>
<dbReference type="GO" id="GO:0005506">
    <property type="term" value="F:iron ion binding"/>
    <property type="evidence" value="ECO:0007669"/>
    <property type="project" value="InterPro"/>
</dbReference>
<evidence type="ECO:0000256" key="1">
    <source>
        <dbReference type="PIRSR" id="PIRSR602401-1"/>
    </source>
</evidence>
<dbReference type="GO" id="GO:0020037">
    <property type="term" value="F:heme binding"/>
    <property type="evidence" value="ECO:0007669"/>
    <property type="project" value="InterPro"/>
</dbReference>
<keyword evidence="1 2" id="KW-0479">Metal-binding</keyword>
<feature type="transmembrane region" description="Helical" evidence="3">
    <location>
        <begin position="30"/>
        <end position="50"/>
    </location>
</feature>
<proteinExistence type="inferred from homology"/>
<dbReference type="InterPro" id="IPR036396">
    <property type="entry name" value="Cyt_P450_sf"/>
</dbReference>
<accession>A0A7J7MCW3</accession>
<evidence type="ECO:0000256" key="3">
    <source>
        <dbReference type="SAM" id="Phobius"/>
    </source>
</evidence>
<gene>
    <name evidence="4" type="ORF">GIB67_013051</name>
</gene>
<keyword evidence="1 2" id="KW-0408">Iron</keyword>
<dbReference type="CDD" id="cd11073">
    <property type="entry name" value="CYP76-like"/>
    <property type="match status" value="1"/>
</dbReference>
<sequence length="547" mass="62370">MVPNLATKVKGTIFEALSWWWEANNPNDQFARTVISLSVVILAILWYVLLKGKSHLPPGPRGLPLVGNLPFLDPDLHNYFAKLAKVYGPIFKIKLGSKLCVVLGSPVIVREVLRDNDIIFSNRDSPRSALAITYGGLDMAWAPYNSQWRILRTICVQDIFSKNSLDATYILRREEVRQTLDDIYSKINKPINIGEQMFLTMLNLLTSMLWGGKLKGEERSSLGQEFKQVIEGIVELLGKPNISDLFPVLARFDIQGIERKMKSLLSWFDRIFDSVIDRQTKLDQANGASGSYSIENKDILEILLMKVKDQGDSKAPFTITNIKALFMDIMVAGTDTTTDTVEWAMAETMKNPRIMKNIQEELDKVVGRNKLVEEAHLLKLHYLNAVVKETFRLHPAVPLLVPRRSGDSCIVNGYAIPKGTRILVNAWSIQRDPDRWENPLEFQPERFLRGTSKWDYSGNDFRYIPFGSGRRRCVGVSLVERMVPYVFASLLHMFEWRLSEGTDLDLSEHFGIVLKMKTPLIAIPIPRFTNPELHSLRFHSQLHKINT</sequence>
<dbReference type="SUPFAM" id="SSF48264">
    <property type="entry name" value="Cytochrome P450"/>
    <property type="match status" value="1"/>
</dbReference>
<reference evidence="4 5" key="1">
    <citation type="journal article" date="2020" name="IScience">
        <title>Genome Sequencing of the Endangered Kingdonia uniflora (Circaeasteraceae, Ranunculales) Reveals Potential Mechanisms of Evolutionary Specialization.</title>
        <authorList>
            <person name="Sun Y."/>
            <person name="Deng T."/>
            <person name="Zhang A."/>
            <person name="Moore M.J."/>
            <person name="Landis J.B."/>
            <person name="Lin N."/>
            <person name="Zhang H."/>
            <person name="Zhang X."/>
            <person name="Huang J."/>
            <person name="Zhang X."/>
            <person name="Sun H."/>
            <person name="Wang H."/>
        </authorList>
    </citation>
    <scope>NUCLEOTIDE SEQUENCE [LARGE SCALE GENOMIC DNA]</scope>
    <source>
        <strain evidence="4">TB1705</strain>
        <tissue evidence="4">Leaf</tissue>
    </source>
</reference>
<keyword evidence="2" id="KW-0503">Monooxygenase</keyword>
<dbReference type="OrthoDB" id="2789670at2759"/>
<dbReference type="AlphaFoldDB" id="A0A7J7MCW3"/>
<dbReference type="InterPro" id="IPR002401">
    <property type="entry name" value="Cyt_P450_E_grp-I"/>
</dbReference>
<feature type="binding site" description="axial binding residue" evidence="1">
    <location>
        <position position="473"/>
    </location>
    <ligand>
        <name>heme</name>
        <dbReference type="ChEBI" id="CHEBI:30413"/>
    </ligand>
    <ligandPart>
        <name>Fe</name>
        <dbReference type="ChEBI" id="CHEBI:18248"/>
    </ligandPart>
</feature>
<keyword evidence="2" id="KW-0560">Oxidoreductase</keyword>
<dbReference type="GO" id="GO:0004497">
    <property type="term" value="F:monooxygenase activity"/>
    <property type="evidence" value="ECO:0007669"/>
    <property type="project" value="UniProtKB-KW"/>
</dbReference>
<keyword evidence="3" id="KW-1133">Transmembrane helix</keyword>
<evidence type="ECO:0000313" key="5">
    <source>
        <dbReference type="Proteomes" id="UP000541444"/>
    </source>
</evidence>
<protein>
    <recommendedName>
        <fullName evidence="6">Cytochrome P450</fullName>
    </recommendedName>
</protein>
<dbReference type="EMBL" id="JACGCM010001620">
    <property type="protein sequence ID" value="KAF6152604.1"/>
    <property type="molecule type" value="Genomic_DNA"/>
</dbReference>
<organism evidence="4 5">
    <name type="scientific">Kingdonia uniflora</name>
    <dbReference type="NCBI Taxonomy" id="39325"/>
    <lineage>
        <taxon>Eukaryota</taxon>
        <taxon>Viridiplantae</taxon>
        <taxon>Streptophyta</taxon>
        <taxon>Embryophyta</taxon>
        <taxon>Tracheophyta</taxon>
        <taxon>Spermatophyta</taxon>
        <taxon>Magnoliopsida</taxon>
        <taxon>Ranunculales</taxon>
        <taxon>Circaeasteraceae</taxon>
        <taxon>Kingdonia</taxon>
    </lineage>
</organism>
<dbReference type="Proteomes" id="UP000541444">
    <property type="component" value="Unassembled WGS sequence"/>
</dbReference>
<name>A0A7J7MCW3_9MAGN</name>
<dbReference type="InterPro" id="IPR017972">
    <property type="entry name" value="Cyt_P450_CS"/>
</dbReference>
<dbReference type="GO" id="GO:0044550">
    <property type="term" value="P:secondary metabolite biosynthetic process"/>
    <property type="evidence" value="ECO:0007669"/>
    <property type="project" value="UniProtKB-ARBA"/>
</dbReference>
<dbReference type="PRINTS" id="PR00463">
    <property type="entry name" value="EP450I"/>
</dbReference>
<comment type="caution">
    <text evidence="4">The sequence shown here is derived from an EMBL/GenBank/DDBJ whole genome shotgun (WGS) entry which is preliminary data.</text>
</comment>
<dbReference type="InterPro" id="IPR001128">
    <property type="entry name" value="Cyt_P450"/>
</dbReference>
<dbReference type="Gene3D" id="1.10.630.10">
    <property type="entry name" value="Cytochrome P450"/>
    <property type="match status" value="1"/>
</dbReference>
<keyword evidence="3" id="KW-0812">Transmembrane</keyword>